<dbReference type="InterPro" id="IPR010982">
    <property type="entry name" value="Lambda_DNA-bd_dom_sf"/>
</dbReference>
<dbReference type="Proteomes" id="UP000003610">
    <property type="component" value="Unassembled WGS sequence"/>
</dbReference>
<dbReference type="PROSITE" id="PS50943">
    <property type="entry name" value="HTH_CROC1"/>
    <property type="match status" value="1"/>
</dbReference>
<name>E1KNX6_9BACT</name>
<comment type="caution">
    <text evidence="3">The sequence shown here is derived from an EMBL/GenBank/DDBJ whole genome shotgun (WGS) entry which is preliminary data.</text>
</comment>
<evidence type="ECO:0000313" key="3">
    <source>
        <dbReference type="EMBL" id="EFL46811.1"/>
    </source>
</evidence>
<dbReference type="SMART" id="SM00530">
    <property type="entry name" value="HTH_XRE"/>
    <property type="match status" value="1"/>
</dbReference>
<sequence length="66" mass="7235">MTILNTIGNKIRDTRTAQGISVRELAKLSNVNPSYISRVENAHYSVSIVTLAKICKPLGLELVLLP</sequence>
<keyword evidence="1 3" id="KW-0238">DNA-binding</keyword>
<dbReference type="AlphaFoldDB" id="E1KNX6"/>
<dbReference type="STRING" id="866771.HMPREF9296_2512"/>
<dbReference type="GO" id="GO:0003700">
    <property type="term" value="F:DNA-binding transcription factor activity"/>
    <property type="evidence" value="ECO:0007669"/>
    <property type="project" value="TreeGrafter"/>
</dbReference>
<dbReference type="PANTHER" id="PTHR46797:SF1">
    <property type="entry name" value="METHYLPHOSPHONATE SYNTHASE"/>
    <property type="match status" value="1"/>
</dbReference>
<evidence type="ECO:0000313" key="4">
    <source>
        <dbReference type="Proteomes" id="UP000003610"/>
    </source>
</evidence>
<gene>
    <name evidence="3" type="ORF">HMPREF9296_2512</name>
</gene>
<reference evidence="3 4" key="1">
    <citation type="submission" date="2010-08" db="EMBL/GenBank/DDBJ databases">
        <authorList>
            <person name="Durkin A.S."/>
            <person name="Madupu R."/>
            <person name="Torralba M."/>
            <person name="Gillis M."/>
            <person name="Methe B."/>
            <person name="Sutton G."/>
            <person name="Nelson K.E."/>
        </authorList>
    </citation>
    <scope>NUCLEOTIDE SEQUENCE [LARGE SCALE GENOMIC DNA]</scope>
    <source>
        <strain evidence="3 4">FB035-09AN</strain>
    </source>
</reference>
<dbReference type="RefSeq" id="WP_004355661.1">
    <property type="nucleotide sequence ID" value="NZ_AEDO01000013.1"/>
</dbReference>
<protein>
    <submittedName>
        <fullName evidence="3">DNA-binding helix-turn-helix protein</fullName>
    </submittedName>
</protein>
<dbReference type="Gene3D" id="1.10.260.40">
    <property type="entry name" value="lambda repressor-like DNA-binding domains"/>
    <property type="match status" value="1"/>
</dbReference>
<dbReference type="CDD" id="cd00093">
    <property type="entry name" value="HTH_XRE"/>
    <property type="match status" value="1"/>
</dbReference>
<dbReference type="Pfam" id="PF01381">
    <property type="entry name" value="HTH_3"/>
    <property type="match status" value="1"/>
</dbReference>
<dbReference type="InterPro" id="IPR001387">
    <property type="entry name" value="Cro/C1-type_HTH"/>
</dbReference>
<dbReference type="EMBL" id="AEDO01000013">
    <property type="protein sequence ID" value="EFL46811.1"/>
    <property type="molecule type" value="Genomic_DNA"/>
</dbReference>
<dbReference type="GO" id="GO:0005829">
    <property type="term" value="C:cytosol"/>
    <property type="evidence" value="ECO:0007669"/>
    <property type="project" value="TreeGrafter"/>
</dbReference>
<proteinExistence type="predicted"/>
<dbReference type="InterPro" id="IPR050807">
    <property type="entry name" value="TransReg_Diox_bact_type"/>
</dbReference>
<evidence type="ECO:0000256" key="1">
    <source>
        <dbReference type="ARBA" id="ARBA00023125"/>
    </source>
</evidence>
<dbReference type="SUPFAM" id="SSF47413">
    <property type="entry name" value="lambda repressor-like DNA-binding domains"/>
    <property type="match status" value="1"/>
</dbReference>
<organism evidence="3 4">
    <name type="scientific">Prevotella disiens FB035-09AN</name>
    <dbReference type="NCBI Taxonomy" id="866771"/>
    <lineage>
        <taxon>Bacteria</taxon>
        <taxon>Pseudomonadati</taxon>
        <taxon>Bacteroidota</taxon>
        <taxon>Bacteroidia</taxon>
        <taxon>Bacteroidales</taxon>
        <taxon>Prevotellaceae</taxon>
        <taxon>Prevotella</taxon>
    </lineage>
</organism>
<dbReference type="GO" id="GO:0003677">
    <property type="term" value="F:DNA binding"/>
    <property type="evidence" value="ECO:0007669"/>
    <property type="project" value="UniProtKB-KW"/>
</dbReference>
<feature type="domain" description="HTH cro/C1-type" evidence="2">
    <location>
        <begin position="11"/>
        <end position="65"/>
    </location>
</feature>
<dbReference type="PANTHER" id="PTHR46797">
    <property type="entry name" value="HTH-TYPE TRANSCRIPTIONAL REGULATOR"/>
    <property type="match status" value="1"/>
</dbReference>
<accession>E1KNX6</accession>
<evidence type="ECO:0000259" key="2">
    <source>
        <dbReference type="PROSITE" id="PS50943"/>
    </source>
</evidence>